<dbReference type="GO" id="GO:0016020">
    <property type="term" value="C:membrane"/>
    <property type="evidence" value="ECO:0007669"/>
    <property type="project" value="UniProtKB-SubCell"/>
</dbReference>
<accession>G4ZC16</accession>
<evidence type="ECO:0000256" key="5">
    <source>
        <dbReference type="ARBA" id="ARBA00022989"/>
    </source>
</evidence>
<evidence type="ECO:0000313" key="9">
    <source>
        <dbReference type="Proteomes" id="UP000002640"/>
    </source>
</evidence>
<evidence type="ECO:0000256" key="7">
    <source>
        <dbReference type="SAM" id="Phobius"/>
    </source>
</evidence>
<feature type="transmembrane region" description="Helical" evidence="7">
    <location>
        <begin position="80"/>
        <end position="98"/>
    </location>
</feature>
<dbReference type="RefSeq" id="XP_009525463.1">
    <property type="nucleotide sequence ID" value="XM_009527168.1"/>
</dbReference>
<dbReference type="OMA" id="HIRGTAM"/>
<dbReference type="KEGG" id="psoj:PHYSODRAFT_493595"/>
<dbReference type="PANTHER" id="PTHR31585:SF5">
    <property type="entry name" value="RNA-BINDING S4 DOMAIN-CONTAINING PROTEIN"/>
    <property type="match status" value="1"/>
</dbReference>
<sequence>MQAPEQLKQNSYVEAKSPNVENGVSALGQHENGALRETRGSVSVYSWENFGMVALSAGVGIVNSSISGVVYAAFNNYLHMSATLVATAVALIQFPRSLRVFTGMLTDTVPIFGYRRRPYMVIGWGMTFISCFLMAVLPLGDPYYSDPSIADLDTSELTAEQLATIDTDAPNRGVKMIILMMFANFGTVLAYSGFNGTMIEISQQEPAHIRGTAMGDCDVVFYWFSIIAAFFTGLGLNSEDYGGTFTWSVGFNAIMGVCAGMSLIVLPFCWFCIKEERVTSGPSKSVFTFVYELVQRKSIYQYIAFRFFYNVFAMISVTSSSAIQSTWAGVEPINNGIATMLAAFLTMLGTYLIKKNGLAWNWRYIIIFAQILVVCLDIIPTMFTIWDVVRSQWFWLGVPLLEKIPYAATDFVGALFMLEVDSEDFEATLFGLAVTSQRVGIPFGTVITKTIDGYFDIEREYIQQDDHHVRSQVTYAYIIAYAINLAAIAFVVLLPRQKDELHQMQRDGSKNKVAGIVTICVLIFALAWSLMTNILSLFDSTSCLRIAGGSGC</sequence>
<feature type="transmembrane region" description="Helical" evidence="7">
    <location>
        <begin position="333"/>
        <end position="353"/>
    </location>
</feature>
<name>G4ZC16_PHYSP</name>
<comment type="subcellular location">
    <subcellularLocation>
        <location evidence="1">Membrane</location>
        <topology evidence="1">Multi-pass membrane protein</topology>
    </subcellularLocation>
</comment>
<organism evidence="8 9">
    <name type="scientific">Phytophthora sojae (strain P6497)</name>
    <name type="common">Soybean stem and root rot agent</name>
    <name type="synonym">Phytophthora megasperma f. sp. glycines</name>
    <dbReference type="NCBI Taxonomy" id="1094619"/>
    <lineage>
        <taxon>Eukaryota</taxon>
        <taxon>Sar</taxon>
        <taxon>Stramenopiles</taxon>
        <taxon>Oomycota</taxon>
        <taxon>Peronosporomycetes</taxon>
        <taxon>Peronosporales</taxon>
        <taxon>Peronosporaceae</taxon>
        <taxon>Phytophthora</taxon>
    </lineage>
</organism>
<feature type="transmembrane region" description="Helical" evidence="7">
    <location>
        <begin position="365"/>
        <end position="386"/>
    </location>
</feature>
<evidence type="ECO:0008006" key="10">
    <source>
        <dbReference type="Google" id="ProtNLM"/>
    </source>
</evidence>
<protein>
    <recommendedName>
        <fullName evidence="10">Transmembrane protein</fullName>
    </recommendedName>
</protein>
<keyword evidence="4 7" id="KW-0812">Transmembrane</keyword>
<dbReference type="SUPFAM" id="SSF103473">
    <property type="entry name" value="MFS general substrate transporter"/>
    <property type="match status" value="1"/>
</dbReference>
<dbReference type="InterPro" id="IPR036259">
    <property type="entry name" value="MFS_trans_sf"/>
</dbReference>
<evidence type="ECO:0000256" key="3">
    <source>
        <dbReference type="ARBA" id="ARBA00022448"/>
    </source>
</evidence>
<keyword evidence="9" id="KW-1185">Reference proteome</keyword>
<feature type="transmembrane region" description="Helical" evidence="7">
    <location>
        <begin position="50"/>
        <end position="74"/>
    </location>
</feature>
<evidence type="ECO:0000256" key="4">
    <source>
        <dbReference type="ARBA" id="ARBA00022692"/>
    </source>
</evidence>
<dbReference type="InParanoid" id="G4ZC16"/>
<dbReference type="Proteomes" id="UP000002640">
    <property type="component" value="Unassembled WGS sequence"/>
</dbReference>
<dbReference type="Gene3D" id="1.20.1250.20">
    <property type="entry name" value="MFS general substrate transporter like domains"/>
    <property type="match status" value="1"/>
</dbReference>
<evidence type="ECO:0000256" key="2">
    <source>
        <dbReference type="ARBA" id="ARBA00007015"/>
    </source>
</evidence>
<feature type="transmembrane region" description="Helical" evidence="7">
    <location>
        <begin position="249"/>
        <end position="273"/>
    </location>
</feature>
<dbReference type="AlphaFoldDB" id="G4ZC16"/>
<dbReference type="PANTHER" id="PTHR31585">
    <property type="entry name" value="FOLATE-BIOPTERIN TRANSPORTER 1, CHLOROPLASTIC"/>
    <property type="match status" value="1"/>
</dbReference>
<proteinExistence type="inferred from homology"/>
<feature type="transmembrane region" description="Helical" evidence="7">
    <location>
        <begin position="119"/>
        <end position="139"/>
    </location>
</feature>
<feature type="transmembrane region" description="Helical" evidence="7">
    <location>
        <begin position="513"/>
        <end position="531"/>
    </location>
</feature>
<feature type="transmembrane region" description="Helical" evidence="7">
    <location>
        <begin position="176"/>
        <end position="198"/>
    </location>
</feature>
<feature type="transmembrane region" description="Helical" evidence="7">
    <location>
        <begin position="219"/>
        <end position="237"/>
    </location>
</feature>
<dbReference type="GeneID" id="20656970"/>
<keyword evidence="3" id="KW-0813">Transport</keyword>
<feature type="transmembrane region" description="Helical" evidence="7">
    <location>
        <begin position="475"/>
        <end position="493"/>
    </location>
</feature>
<dbReference type="Pfam" id="PF03092">
    <property type="entry name" value="BT1"/>
    <property type="match status" value="1"/>
</dbReference>
<gene>
    <name evidence="8" type="ORF">PHYSODRAFT_493595</name>
</gene>
<reference evidence="8 9" key="1">
    <citation type="journal article" date="2006" name="Science">
        <title>Phytophthora genome sequences uncover evolutionary origins and mechanisms of pathogenesis.</title>
        <authorList>
            <person name="Tyler B.M."/>
            <person name="Tripathy S."/>
            <person name="Zhang X."/>
            <person name="Dehal P."/>
            <person name="Jiang R.H."/>
            <person name="Aerts A."/>
            <person name="Arredondo F.D."/>
            <person name="Baxter L."/>
            <person name="Bensasson D."/>
            <person name="Beynon J.L."/>
            <person name="Chapman J."/>
            <person name="Damasceno C.M."/>
            <person name="Dorrance A.E."/>
            <person name="Dou D."/>
            <person name="Dickerman A.W."/>
            <person name="Dubchak I.L."/>
            <person name="Garbelotto M."/>
            <person name="Gijzen M."/>
            <person name="Gordon S.G."/>
            <person name="Govers F."/>
            <person name="Grunwald N.J."/>
            <person name="Huang W."/>
            <person name="Ivors K.L."/>
            <person name="Jones R.W."/>
            <person name="Kamoun S."/>
            <person name="Krampis K."/>
            <person name="Lamour K.H."/>
            <person name="Lee M.K."/>
            <person name="McDonald W.H."/>
            <person name="Medina M."/>
            <person name="Meijer H.J."/>
            <person name="Nordberg E.K."/>
            <person name="Maclean D.J."/>
            <person name="Ospina-Giraldo M.D."/>
            <person name="Morris P.F."/>
            <person name="Phuntumart V."/>
            <person name="Putnam N.H."/>
            <person name="Rash S."/>
            <person name="Rose J.K."/>
            <person name="Sakihama Y."/>
            <person name="Salamov A.A."/>
            <person name="Savidor A."/>
            <person name="Scheuring C.F."/>
            <person name="Smith B.M."/>
            <person name="Sobral B.W."/>
            <person name="Terry A."/>
            <person name="Torto-Alalibo T.A."/>
            <person name="Win J."/>
            <person name="Xu Z."/>
            <person name="Zhang H."/>
            <person name="Grigoriev I.V."/>
            <person name="Rokhsar D.S."/>
            <person name="Boore J.L."/>
        </authorList>
    </citation>
    <scope>NUCLEOTIDE SEQUENCE [LARGE SCALE GENOMIC DNA]</scope>
    <source>
        <strain evidence="8 9">P6497</strain>
    </source>
</reference>
<evidence type="ECO:0000256" key="1">
    <source>
        <dbReference type="ARBA" id="ARBA00004141"/>
    </source>
</evidence>
<evidence type="ECO:0000313" key="8">
    <source>
        <dbReference type="EMBL" id="EGZ22746.1"/>
    </source>
</evidence>
<keyword evidence="6 7" id="KW-0472">Membrane</keyword>
<comment type="similarity">
    <text evidence="2">Belongs to the major facilitator superfamily. Folate-biopterin transporter (TC 2.A.71) family.</text>
</comment>
<keyword evidence="5 7" id="KW-1133">Transmembrane helix</keyword>
<dbReference type="InterPro" id="IPR039309">
    <property type="entry name" value="BT1"/>
</dbReference>
<evidence type="ECO:0000256" key="6">
    <source>
        <dbReference type="ARBA" id="ARBA00023136"/>
    </source>
</evidence>
<dbReference type="EMBL" id="JH159153">
    <property type="protein sequence ID" value="EGZ22746.1"/>
    <property type="molecule type" value="Genomic_DNA"/>
</dbReference>
<feature type="transmembrane region" description="Helical" evidence="7">
    <location>
        <begin position="307"/>
        <end position="327"/>
    </location>
</feature>